<dbReference type="EMBL" id="JBHUGD010000003">
    <property type="protein sequence ID" value="MFD1947965.1"/>
    <property type="molecule type" value="Genomic_DNA"/>
</dbReference>
<name>A0ABW4TPT2_9ACTN</name>
<proteinExistence type="predicted"/>
<protein>
    <submittedName>
        <fullName evidence="1">Pyridoxamine 5'-phosphate oxidase family protein</fullName>
        <ecNumber evidence="1">1.-.-.-</ecNumber>
    </submittedName>
</protein>
<dbReference type="GO" id="GO:0016491">
    <property type="term" value="F:oxidoreductase activity"/>
    <property type="evidence" value="ECO:0007669"/>
    <property type="project" value="UniProtKB-KW"/>
</dbReference>
<keyword evidence="2" id="KW-1185">Reference proteome</keyword>
<evidence type="ECO:0000313" key="2">
    <source>
        <dbReference type="Proteomes" id="UP001597351"/>
    </source>
</evidence>
<dbReference type="RefSeq" id="WP_343919556.1">
    <property type="nucleotide sequence ID" value="NZ_BAAAJT010000002.1"/>
</dbReference>
<keyword evidence="1" id="KW-0560">Oxidoreductase</keyword>
<gene>
    <name evidence="1" type="ORF">ACFSDE_14290</name>
</gene>
<dbReference type="Pfam" id="PF12900">
    <property type="entry name" value="Pyridox_ox_2"/>
    <property type="match status" value="1"/>
</dbReference>
<evidence type="ECO:0000313" key="1">
    <source>
        <dbReference type="EMBL" id="MFD1947965.1"/>
    </source>
</evidence>
<dbReference type="InterPro" id="IPR012349">
    <property type="entry name" value="Split_barrel_FMN-bd"/>
</dbReference>
<organism evidence="1 2">
    <name type="scientific">Nocardioides aestuarii</name>
    <dbReference type="NCBI Taxonomy" id="252231"/>
    <lineage>
        <taxon>Bacteria</taxon>
        <taxon>Bacillati</taxon>
        <taxon>Actinomycetota</taxon>
        <taxon>Actinomycetes</taxon>
        <taxon>Propionibacteriales</taxon>
        <taxon>Nocardioidaceae</taxon>
        <taxon>Nocardioides</taxon>
    </lineage>
</organism>
<reference evidence="2" key="1">
    <citation type="journal article" date="2019" name="Int. J. Syst. Evol. Microbiol.">
        <title>The Global Catalogue of Microorganisms (GCM) 10K type strain sequencing project: providing services to taxonomists for standard genome sequencing and annotation.</title>
        <authorList>
            <consortium name="The Broad Institute Genomics Platform"/>
            <consortium name="The Broad Institute Genome Sequencing Center for Infectious Disease"/>
            <person name="Wu L."/>
            <person name="Ma J."/>
        </authorList>
    </citation>
    <scope>NUCLEOTIDE SEQUENCE [LARGE SCALE GENOMIC DNA]</scope>
    <source>
        <strain evidence="2">CGMCC 1.12477</strain>
    </source>
</reference>
<comment type="caution">
    <text evidence="1">The sequence shown here is derived from an EMBL/GenBank/DDBJ whole genome shotgun (WGS) entry which is preliminary data.</text>
</comment>
<dbReference type="SUPFAM" id="SSF50475">
    <property type="entry name" value="FMN-binding split barrel"/>
    <property type="match status" value="1"/>
</dbReference>
<accession>A0ABW4TPT2</accession>
<dbReference type="Gene3D" id="2.30.110.10">
    <property type="entry name" value="Electron Transport, Fmn-binding Protein, Chain A"/>
    <property type="match status" value="1"/>
</dbReference>
<dbReference type="Proteomes" id="UP001597351">
    <property type="component" value="Unassembled WGS sequence"/>
</dbReference>
<dbReference type="InterPro" id="IPR024747">
    <property type="entry name" value="Pyridox_Oxase-rel"/>
</dbReference>
<dbReference type="EC" id="1.-.-.-" evidence="1"/>
<sequence length="146" mass="16126">MTDVHELSQSQCEALLRAGVTGRVALSTPDGPHIVPVNYSVVDGSVIIRTSPYGVLGTYGREGVLAFEIDGFDHERQRGWSVVARGRVEAIHDPEEVEHVKRVWEPRPWASGARTLFLRLHCGELSGRQLGSGWDPVHNAPVRRVV</sequence>